<dbReference type="Pfam" id="PF04628">
    <property type="entry name" value="Sedlin_N"/>
    <property type="match status" value="1"/>
</dbReference>
<dbReference type="GO" id="GO:0005737">
    <property type="term" value="C:cytoplasm"/>
    <property type="evidence" value="ECO:0007669"/>
    <property type="project" value="GOC"/>
</dbReference>
<dbReference type="PANTHER" id="PTHR12403">
    <property type="entry name" value="TRAFFICKING PROTEIN PARTICLE COMPLEX SUBUNIT 2"/>
    <property type="match status" value="1"/>
</dbReference>
<reference evidence="4" key="1">
    <citation type="submission" date="2022-08" db="EMBL/GenBank/DDBJ databases">
        <title>Novel sulfate-reducing endosymbionts in the free-living metamonad Anaeramoeba.</title>
        <authorList>
            <person name="Jerlstrom-Hultqvist J."/>
            <person name="Cepicka I."/>
            <person name="Gallot-Lavallee L."/>
            <person name="Salas-Leiva D."/>
            <person name="Curtis B.A."/>
            <person name="Zahonova K."/>
            <person name="Pipaliya S."/>
            <person name="Dacks J."/>
            <person name="Roger A.J."/>
        </authorList>
    </citation>
    <scope>NUCLEOTIDE SEQUENCE</scope>
    <source>
        <strain evidence="4">Schooner1</strain>
    </source>
</reference>
<evidence type="ECO:0000256" key="2">
    <source>
        <dbReference type="ARBA" id="ARBA00024408"/>
    </source>
</evidence>
<comment type="similarity">
    <text evidence="1">Belongs to the TRAPP small subunits family. Sedlin subfamily.</text>
</comment>
<dbReference type="GO" id="GO:0006888">
    <property type="term" value="P:endoplasmic reticulum to Golgi vesicle-mediated transport"/>
    <property type="evidence" value="ECO:0007669"/>
    <property type="project" value="InterPro"/>
</dbReference>
<evidence type="ECO:0000313" key="5">
    <source>
        <dbReference type="Proteomes" id="UP001146793"/>
    </source>
</evidence>
<evidence type="ECO:0000313" key="3">
    <source>
        <dbReference type="EMBL" id="KAJ3440135.1"/>
    </source>
</evidence>
<comment type="caution">
    <text evidence="3">The sequence shown here is derived from an EMBL/GenBank/DDBJ whole genome shotgun (WGS) entry which is preliminary data.</text>
</comment>
<dbReference type="CDD" id="cd14854">
    <property type="entry name" value="TRAPPC2L"/>
    <property type="match status" value="1"/>
</dbReference>
<dbReference type="Gene3D" id="3.30.450.70">
    <property type="match status" value="1"/>
</dbReference>
<evidence type="ECO:0000313" key="4">
    <source>
        <dbReference type="EMBL" id="KAJ6248051.1"/>
    </source>
</evidence>
<accession>A0AAV7ZFY1</accession>
<keyword evidence="6" id="KW-1185">Reference proteome</keyword>
<organism evidence="3 5">
    <name type="scientific">Anaeramoeba flamelloides</name>
    <dbReference type="NCBI Taxonomy" id="1746091"/>
    <lineage>
        <taxon>Eukaryota</taxon>
        <taxon>Metamonada</taxon>
        <taxon>Anaeramoebidae</taxon>
        <taxon>Anaeramoeba</taxon>
    </lineage>
</organism>
<dbReference type="InterPro" id="IPR044760">
    <property type="entry name" value="TRAPPC2L"/>
</dbReference>
<dbReference type="EMBL" id="JANTQA010000032">
    <property type="protein sequence ID" value="KAJ3440135.1"/>
    <property type="molecule type" value="Genomic_DNA"/>
</dbReference>
<proteinExistence type="inferred from homology"/>
<dbReference type="Proteomes" id="UP001146793">
    <property type="component" value="Unassembled WGS sequence"/>
</dbReference>
<dbReference type="AlphaFoldDB" id="A0AAV7ZFY1"/>
<dbReference type="InterPro" id="IPR006722">
    <property type="entry name" value="Sedlin"/>
</dbReference>
<sequence length="137" mass="15984">MIVVSLAIVGQKNNPLYIYCSEPENKRKFEYIIHRSLDFFEEKVNSNSSKETKSQQSLFLGLLFPTETYRVFGYITNTNYKLICILNDLTSKNEEVSKLLRSFHHLLIQALCNPFYITDEPIDSEKFHNGVLEKILN</sequence>
<evidence type="ECO:0000313" key="6">
    <source>
        <dbReference type="Proteomes" id="UP001150062"/>
    </source>
</evidence>
<reference evidence="3" key="2">
    <citation type="submission" date="2022-08" db="EMBL/GenBank/DDBJ databases">
        <title>Novel sulphate-reducing endosymbionts in the free-living metamonad Anaeramoeba.</title>
        <authorList>
            <person name="Jerlstrom-Hultqvist J."/>
            <person name="Cepicka I."/>
            <person name="Gallot-Lavallee L."/>
            <person name="Salas-Leiva D."/>
            <person name="Curtis B.A."/>
            <person name="Zahonova K."/>
            <person name="Pipaliya S."/>
            <person name="Dacks J."/>
            <person name="Roger A.J."/>
        </authorList>
    </citation>
    <scope>NUCLEOTIDE SEQUENCE</scope>
    <source>
        <strain evidence="3">Busselton2</strain>
    </source>
</reference>
<gene>
    <name evidence="3" type="ORF">M0812_16188</name>
    <name evidence="4" type="ORF">M0813_18154</name>
</gene>
<dbReference type="Proteomes" id="UP001150062">
    <property type="component" value="Unassembled WGS sequence"/>
</dbReference>
<dbReference type="InterPro" id="IPR011012">
    <property type="entry name" value="Longin-like_dom_sf"/>
</dbReference>
<dbReference type="EMBL" id="JAOAOG010000119">
    <property type="protein sequence ID" value="KAJ6248051.1"/>
    <property type="molecule type" value="Genomic_DNA"/>
</dbReference>
<dbReference type="SUPFAM" id="SSF64356">
    <property type="entry name" value="SNARE-like"/>
    <property type="match status" value="1"/>
</dbReference>
<evidence type="ECO:0000256" key="1">
    <source>
        <dbReference type="ARBA" id="ARBA00006626"/>
    </source>
</evidence>
<protein>
    <recommendedName>
        <fullName evidence="2">Trafficking protein particle complex subunit 2-like protein</fullName>
    </recommendedName>
</protein>
<name>A0AAV7ZFY1_9EUKA</name>